<organism evidence="3 4">
    <name type="scientific">Pseudoalteromonas rubra</name>
    <dbReference type="NCBI Taxonomy" id="43658"/>
    <lineage>
        <taxon>Bacteria</taxon>
        <taxon>Pseudomonadati</taxon>
        <taxon>Pseudomonadota</taxon>
        <taxon>Gammaproteobacteria</taxon>
        <taxon>Alteromonadales</taxon>
        <taxon>Pseudoalteromonadaceae</taxon>
        <taxon>Pseudoalteromonas</taxon>
    </lineage>
</organism>
<feature type="compositionally biased region" description="Basic and acidic residues" evidence="1">
    <location>
        <begin position="1418"/>
        <end position="1432"/>
    </location>
</feature>
<name>A0A7S7YVJ4_9GAMM</name>
<dbReference type="InterPro" id="IPR015943">
    <property type="entry name" value="WD40/YVTN_repeat-like_dom_sf"/>
</dbReference>
<gene>
    <name evidence="3" type="ORF">CWC22_015885</name>
</gene>
<dbReference type="RefSeq" id="WP_138538749.1">
    <property type="nucleotide sequence ID" value="NZ_CP045429.1"/>
</dbReference>
<evidence type="ECO:0008006" key="5">
    <source>
        <dbReference type="Google" id="ProtNLM"/>
    </source>
</evidence>
<dbReference type="SUPFAM" id="SSF63825">
    <property type="entry name" value="YWTD domain"/>
    <property type="match status" value="1"/>
</dbReference>
<feature type="signal peptide" evidence="2">
    <location>
        <begin position="1"/>
        <end position="22"/>
    </location>
</feature>
<evidence type="ECO:0000256" key="2">
    <source>
        <dbReference type="SAM" id="SignalP"/>
    </source>
</evidence>
<evidence type="ECO:0000313" key="3">
    <source>
        <dbReference type="EMBL" id="QPB84386.1"/>
    </source>
</evidence>
<dbReference type="SUPFAM" id="SSF51004">
    <property type="entry name" value="C-terminal (heme d1) domain of cytochrome cd1-nitrite reductase"/>
    <property type="match status" value="1"/>
</dbReference>
<sequence>MKMTLKKTLLGIATLASSFVSAATSASNDYTLLEADPVNPISVSQKSGLVFALNIPDDHLEIFQPKDGKLTQCGSIKVGMRPVSLALVSETRHSASLWVVNQLSDSINIVDVALSDCSGRVVDTIATGDEPKDIILANTPAGKRLLVTMAHRGQNHPDPGARDGFDLVRTPTQNAQLDRPAGLADVVIYHPQTREAEQVINLTTTAPRAITLAPADAQGVHHQVYVAGYHTGNRTSVVAAETTRGAAIEHLHHLMEHGDVTEDANGLLVVTKPDIKMYGGTPAVKGIGRCMPDPRPAMQRRHELQLCAQTDQNHNLIAFLPQDTGRVTPECSCTDSSGQIQPVISQMVKYFDDPKVCGEYFDTSINGCWLDQDPAYSQEQTPVMAWNDLMKFTLPDEDVFALTFNEQGQLTEEHAFSGVGHILYDMATHPKSGAVYVVNQDANNMTRFEGFGHFANSTVRGRLAISQLSILDQDSVMVKDLNDHLQKEVHGNSWKRSLAFPVAIDITHKKDQRGRLANNQTLFIAALGSDKLAYVDTQDLDRDGTFNRHIKSLNLTNKRQNYDSAIMAGPVGLTIDHKRQRLYVMARFSNELIEVDIRRKKPKIIARHALHNPEPFLVQKGRSTLYNATEMSTNGAQACASCHIFGDSDSLAWDLSNPDASTINNYGPFVSPPQIGFVSDLAVDPWQTDPKRAAVNPDFRAIKGPMITQPLRGIANHGATHWRGDRVRRVQFTYGEQPDTGAFDERSSIIEFDEAVVGLLGSEQPLETNKFEYLADYLLKISYPPNPIRNLDNSLTELQQAGRAAFFGCVSMTDEQFANRQCIGTNGQLVDIDPQTEQCECYGNPVRYVMDRFSYVGELAEAWLDVEVADNALNDRNAVAQLQQRLSLLKMEAQIVGQLQTQPLSSLAFAGNQAANNYQAQVYNLIQLDQIQNWLAGHTYPEERVGLLGFIDFVQTLDAQHNTTVLADLLDQLSFTDMPTEQQAQFTDPTQVVSALETLWGDANISRRPVIDARLPAGQEQNILGTCAVRQTKNSCALRIADSLTTCQGCHVLDPHANAEFGVEKPGLFGTSGEYSFSNIPQVFKVPHLRNLYKRTGKFGQPYEFDMFVGQSVFGIYKGGFFDRNPQHEGASIRGYGYSHDGSADTLHRFAGLLDFLRRPAGTLGGDDVRGNPDAFDAFVPLNPQQCLTQVAHQAGDFFAKLGADKSTLLPLALAASSGDKTAAKQVVETVLSSPAIHSDQRWQTIARGALHALQQQKPVTSALGAPIVEAVTASLVCPNPPSAEMMPLCFQLGSTLEYGEKDGVCYPSGLLEREAGEAFMMAFDTNLKPMVGRQLTLTSAPSETLLADFKAMTAAAAEGHCDLAGNNGFGGYVMTVAAAEAPLESIVETDVGTALTVSQLLANRVPATFVCYPPKPNQDEARRSVLDRDSDGIANALDQSMDRN</sequence>
<dbReference type="EMBL" id="CP045429">
    <property type="protein sequence ID" value="QPB84386.1"/>
    <property type="molecule type" value="Genomic_DNA"/>
</dbReference>
<feature type="region of interest" description="Disordered" evidence="1">
    <location>
        <begin position="1415"/>
        <end position="1445"/>
    </location>
</feature>
<reference evidence="3 4" key="1">
    <citation type="submission" date="2019-10" db="EMBL/GenBank/DDBJ databases">
        <title>Pseudoalteromonas rubra S4059.</title>
        <authorList>
            <person name="Paulsen S."/>
            <person name="Wang X."/>
        </authorList>
    </citation>
    <scope>NUCLEOTIDE SEQUENCE [LARGE SCALE GENOMIC DNA]</scope>
    <source>
        <strain evidence="3 4">S4059</strain>
    </source>
</reference>
<feature type="chain" id="PRO_5030655107" description="Cytochrome c domain-containing protein" evidence="2">
    <location>
        <begin position="23"/>
        <end position="1445"/>
    </location>
</feature>
<proteinExistence type="predicted"/>
<dbReference type="Gene3D" id="2.130.10.10">
    <property type="entry name" value="YVTN repeat-like/Quinoprotein amine dehydrogenase"/>
    <property type="match status" value="1"/>
</dbReference>
<protein>
    <recommendedName>
        <fullName evidence="5">Cytochrome c domain-containing protein</fullName>
    </recommendedName>
</protein>
<dbReference type="InterPro" id="IPR011048">
    <property type="entry name" value="Haem_d1_sf"/>
</dbReference>
<dbReference type="Proteomes" id="UP000305729">
    <property type="component" value="Chromosome 1"/>
</dbReference>
<evidence type="ECO:0000256" key="1">
    <source>
        <dbReference type="SAM" id="MobiDB-lite"/>
    </source>
</evidence>
<accession>A0A7S7YVJ4</accession>
<evidence type="ECO:0000313" key="4">
    <source>
        <dbReference type="Proteomes" id="UP000305729"/>
    </source>
</evidence>
<keyword evidence="2" id="KW-0732">Signal</keyword>